<sequence length="912" mass="101461">MATSLTSSIGLPSKADAKVKWVRVPYIPDTFVNKLCKLYWLGIDRDLDEILRALNMWGDAIEPPAFSSEPHDGLGFEAFLQRATGSDSVESLTSEILARLDMSNPDELTKREKMAQALLRAGARTLSRKYGGLTAAHKWSNIGTLSTHQDSGSGQEHHNWLLHRQRIPKCRSLLRPLNAPAASKSYRAPIFGASLAALVTRHLIRANDLFSARHVLEGPTEITQRTCAKSTRDAYYPPDPEDRGIGDNLTKAAMTAGAALKIHQDIPYGNVHMSLMIGPLIIENGVPQSKKGTLITVRDRLQLHPVGTTTNSVNWCFALTNKRQLFLTDKHIPRNRRVKAFMKQVVGSPFWGLGKDDRVVEAEIIKMVAKASFRYADNPKKRTAFNKKKKYSARKSILKRLHEFLHVRVRCYIHTIVERLADKSLELQWNPLSNNCQKFCDALIDRNAFGSFMVYPRECEEKKHEAPQALYLLSFVSRIGCHDGFPKRVIPSSRATSANGHTEEFLLRFRRFDHHNDTDIIDGLTEYWTDWGGFPEPLFRHQGLFPWDCTEARTQEEEAARPQVKCGDCSLAKHLGAFPFDAWSLTQLHIFRERRFYTPASGTSRKDLAQIDYQEWMHNRMSVLEAIQTLGSIAVGMHRSKSFRNSCQWNFEARGLVFRNTAVDGVLFSRRRHRIHKLQKQRHGNLRVRPDSAKIVHDRIKLAGIHRAQPMSYLYEHDMLHDCTLADWADLTYDEQLTAYTELRDFRSENVHEVIEEARRKWESTTSRAGDQMRAPITSNVRTAGWRDGDWIPEELVPEGCDGLGAVMEFDSGGKCNCVCDVTALSGFDSSPAYGGWDLSSGGSGFSADLGSHTGFDGGGVGSDSFSSSGSGGGSSSFSDGGGSSSSSHGHDGGGSSSSHGGGSGCGGSSSG</sequence>
<proteinExistence type="predicted"/>
<accession>A0AAJ0ED09</accession>
<evidence type="ECO:0000313" key="3">
    <source>
        <dbReference type="Proteomes" id="UP001243989"/>
    </source>
</evidence>
<keyword evidence="3" id="KW-1185">Reference proteome</keyword>
<dbReference type="RefSeq" id="XP_060442800.1">
    <property type="nucleotide sequence ID" value="XM_060594643.1"/>
</dbReference>
<evidence type="ECO:0000313" key="2">
    <source>
        <dbReference type="EMBL" id="KAK1634193.1"/>
    </source>
</evidence>
<feature type="compositionally biased region" description="Gly residues" evidence="1">
    <location>
        <begin position="870"/>
        <end position="884"/>
    </location>
</feature>
<dbReference type="Proteomes" id="UP001243989">
    <property type="component" value="Unassembled WGS sequence"/>
</dbReference>
<reference evidence="2" key="1">
    <citation type="submission" date="2021-06" db="EMBL/GenBank/DDBJ databases">
        <title>Comparative genomics, transcriptomics and evolutionary studies reveal genomic signatures of adaptation to plant cell wall in hemibiotrophic fungi.</title>
        <authorList>
            <consortium name="DOE Joint Genome Institute"/>
            <person name="Baroncelli R."/>
            <person name="Diaz J.F."/>
            <person name="Benocci T."/>
            <person name="Peng M."/>
            <person name="Battaglia E."/>
            <person name="Haridas S."/>
            <person name="Andreopoulos W."/>
            <person name="Labutti K."/>
            <person name="Pangilinan J."/>
            <person name="Floch G.L."/>
            <person name="Makela M.R."/>
            <person name="Henrissat B."/>
            <person name="Grigoriev I.V."/>
            <person name="Crouch J.A."/>
            <person name="De Vries R.P."/>
            <person name="Sukno S.A."/>
            <person name="Thon M.R."/>
        </authorList>
    </citation>
    <scope>NUCLEOTIDE SEQUENCE</scope>
    <source>
        <strain evidence="2">CBS 102054</strain>
    </source>
</reference>
<feature type="region of interest" description="Disordered" evidence="1">
    <location>
        <begin position="861"/>
        <end position="912"/>
    </location>
</feature>
<organism evidence="2 3">
    <name type="scientific">Colletotrichum phormii</name>
    <dbReference type="NCBI Taxonomy" id="359342"/>
    <lineage>
        <taxon>Eukaryota</taxon>
        <taxon>Fungi</taxon>
        <taxon>Dikarya</taxon>
        <taxon>Ascomycota</taxon>
        <taxon>Pezizomycotina</taxon>
        <taxon>Sordariomycetes</taxon>
        <taxon>Hypocreomycetidae</taxon>
        <taxon>Glomerellales</taxon>
        <taxon>Glomerellaceae</taxon>
        <taxon>Colletotrichum</taxon>
        <taxon>Colletotrichum acutatum species complex</taxon>
    </lineage>
</organism>
<comment type="caution">
    <text evidence="2">The sequence shown here is derived from an EMBL/GenBank/DDBJ whole genome shotgun (WGS) entry which is preliminary data.</text>
</comment>
<protein>
    <submittedName>
        <fullName evidence="2">Uncharacterized protein</fullName>
    </submittedName>
</protein>
<gene>
    <name evidence="2" type="ORF">BDP81DRAFT_473155</name>
</gene>
<feature type="compositionally biased region" description="Gly residues" evidence="1">
    <location>
        <begin position="893"/>
        <end position="912"/>
    </location>
</feature>
<dbReference type="EMBL" id="JAHMHQ010000015">
    <property type="protein sequence ID" value="KAK1634193.1"/>
    <property type="molecule type" value="Genomic_DNA"/>
</dbReference>
<name>A0AAJ0ED09_9PEZI</name>
<evidence type="ECO:0000256" key="1">
    <source>
        <dbReference type="SAM" id="MobiDB-lite"/>
    </source>
</evidence>
<dbReference type="GeneID" id="85479505"/>
<dbReference type="AlphaFoldDB" id="A0AAJ0ED09"/>